<feature type="compositionally biased region" description="Basic and acidic residues" evidence="1">
    <location>
        <begin position="48"/>
        <end position="59"/>
    </location>
</feature>
<accession>A0A2C6L249</accession>
<dbReference type="AlphaFoldDB" id="A0A2C6L249"/>
<reference evidence="3 4" key="1">
    <citation type="journal article" date="2017" name="Int. J. Parasitol.">
        <title>The genome of the protozoan parasite Cystoisospora suis and a reverse vaccinology approach to identify vaccine candidates.</title>
        <authorList>
            <person name="Palmieri N."/>
            <person name="Shrestha A."/>
            <person name="Ruttkowski B."/>
            <person name="Beck T."/>
            <person name="Vogl C."/>
            <person name="Tomley F."/>
            <person name="Blake D.P."/>
            <person name="Joachim A."/>
        </authorList>
    </citation>
    <scope>NUCLEOTIDE SEQUENCE [LARGE SCALE GENOMIC DNA]</scope>
    <source>
        <strain evidence="3 4">Wien I</strain>
    </source>
</reference>
<gene>
    <name evidence="3" type="ORF">CSUI_004326</name>
</gene>
<dbReference type="VEuPathDB" id="ToxoDB:CSUI_004326"/>
<keyword evidence="2" id="KW-0812">Transmembrane</keyword>
<evidence type="ECO:0000313" key="4">
    <source>
        <dbReference type="Proteomes" id="UP000221165"/>
    </source>
</evidence>
<dbReference type="RefSeq" id="XP_067923505.1">
    <property type="nucleotide sequence ID" value="XM_068064519.1"/>
</dbReference>
<feature type="transmembrane region" description="Helical" evidence="2">
    <location>
        <begin position="226"/>
        <end position="251"/>
    </location>
</feature>
<feature type="region of interest" description="Disordered" evidence="1">
    <location>
        <begin position="313"/>
        <end position="435"/>
    </location>
</feature>
<keyword evidence="2" id="KW-0472">Membrane</keyword>
<feature type="compositionally biased region" description="Polar residues" evidence="1">
    <location>
        <begin position="391"/>
        <end position="404"/>
    </location>
</feature>
<feature type="compositionally biased region" description="Polar residues" evidence="1">
    <location>
        <begin position="339"/>
        <end position="373"/>
    </location>
</feature>
<keyword evidence="2" id="KW-1133">Transmembrane helix</keyword>
<feature type="compositionally biased region" description="Polar residues" evidence="1">
    <location>
        <begin position="411"/>
        <end position="435"/>
    </location>
</feature>
<protein>
    <recommendedName>
        <fullName evidence="5">Transmembrane protein</fullName>
    </recommendedName>
</protein>
<evidence type="ECO:0008006" key="5">
    <source>
        <dbReference type="Google" id="ProtNLM"/>
    </source>
</evidence>
<evidence type="ECO:0000256" key="2">
    <source>
        <dbReference type="SAM" id="Phobius"/>
    </source>
</evidence>
<sequence length="435" mass="44757">MKFRLPVKVTTAATTAAVFLLSVNPTELSAVIQGEPTGSTGLYTGSQRKGDPADRRDGEYAETGNLHQPSSRRLIRTLQSRRRQLWTSAVHGRSRRQSNKISGSALKLLAAVVIGVAFWRLAALVRVCFKKGNGQTRAGSSPRSLSASDGEPDPCGDLVDSLGSVAIPLSGVRATGDVESESRDMDDSAEKEAVLAPLLDAASGEEPIVELSAAETKMRKAALRHAYLVALAVGLFLVAATIAITVGFMIYARQGGHSIHAGNGTAGGNQTSAYVSALPPSETSAIGTEGTTAGMNRTVTTVSQEFHSAATLATTTSAQSDSNNGTVKGLSTGAPEAGSATTQLPTPGNNTDGNQTTASVPDTTVLGSNSSVKIRSDANETSSVTASTVSQQPHTSVEFASSTPEPGAGTDNGTVSARTDATQLASTVTTPEQQD</sequence>
<dbReference type="GeneID" id="94427730"/>
<feature type="compositionally biased region" description="Low complexity" evidence="1">
    <location>
        <begin position="313"/>
        <end position="322"/>
    </location>
</feature>
<evidence type="ECO:0000256" key="1">
    <source>
        <dbReference type="SAM" id="MobiDB-lite"/>
    </source>
</evidence>
<name>A0A2C6L249_9APIC</name>
<evidence type="ECO:0000313" key="3">
    <source>
        <dbReference type="EMBL" id="PHJ21826.1"/>
    </source>
</evidence>
<organism evidence="3 4">
    <name type="scientific">Cystoisospora suis</name>
    <dbReference type="NCBI Taxonomy" id="483139"/>
    <lineage>
        <taxon>Eukaryota</taxon>
        <taxon>Sar</taxon>
        <taxon>Alveolata</taxon>
        <taxon>Apicomplexa</taxon>
        <taxon>Conoidasida</taxon>
        <taxon>Coccidia</taxon>
        <taxon>Eucoccidiorida</taxon>
        <taxon>Eimeriorina</taxon>
        <taxon>Sarcocystidae</taxon>
        <taxon>Cystoisospora</taxon>
    </lineage>
</organism>
<keyword evidence="4" id="KW-1185">Reference proteome</keyword>
<comment type="caution">
    <text evidence="3">The sequence shown here is derived from an EMBL/GenBank/DDBJ whole genome shotgun (WGS) entry which is preliminary data.</text>
</comment>
<dbReference type="EMBL" id="MIGC01002001">
    <property type="protein sequence ID" value="PHJ21826.1"/>
    <property type="molecule type" value="Genomic_DNA"/>
</dbReference>
<feature type="region of interest" description="Disordered" evidence="1">
    <location>
        <begin position="39"/>
        <end position="68"/>
    </location>
</feature>
<feature type="compositionally biased region" description="Low complexity" evidence="1">
    <location>
        <begin position="381"/>
        <end position="390"/>
    </location>
</feature>
<feature type="transmembrane region" description="Helical" evidence="2">
    <location>
        <begin position="108"/>
        <end position="129"/>
    </location>
</feature>
<proteinExistence type="predicted"/>
<dbReference type="Proteomes" id="UP000221165">
    <property type="component" value="Unassembled WGS sequence"/>
</dbReference>